<sequence length="172" mass="19819">MLGLTSRSKDPWPLKFTRHNFEAACHNTQRCSVVYDRDQFTRRYEFEASGPPPAGDWKQRWTAGTGVDKCFPPPAQVDWISLDGTEHHARIDIGAMFKDRLVRHNVPREDIPEGWLAANAIDPVSIHVLMEINDRTITVYTRAHVATKSLRVPGNDYSNYRNDLIEVWTHTY</sequence>
<dbReference type="eggNOG" id="ENOG5031F7Q">
    <property type="taxonomic scope" value="Bacteria"/>
</dbReference>
<protein>
    <submittedName>
        <fullName evidence="1">Uncharacterized protein</fullName>
    </submittedName>
</protein>
<proteinExistence type="predicted"/>
<dbReference type="AlphaFoldDB" id="G7URV4"/>
<evidence type="ECO:0000313" key="1">
    <source>
        <dbReference type="EMBL" id="AER55982.1"/>
    </source>
</evidence>
<evidence type="ECO:0000313" key="2">
    <source>
        <dbReference type="Proteomes" id="UP000005870"/>
    </source>
</evidence>
<keyword evidence="2" id="KW-1185">Reference proteome</keyword>
<dbReference type="RefSeq" id="WP_014160159.1">
    <property type="nucleotide sequence ID" value="NC_016147.2"/>
</dbReference>
<organism evidence="1 2">
    <name type="scientific">Pseudoxanthomonas spadix (strain BD-a59)</name>
    <dbReference type="NCBI Taxonomy" id="1045855"/>
    <lineage>
        <taxon>Bacteria</taxon>
        <taxon>Pseudomonadati</taxon>
        <taxon>Pseudomonadota</taxon>
        <taxon>Gammaproteobacteria</taxon>
        <taxon>Lysobacterales</taxon>
        <taxon>Lysobacteraceae</taxon>
        <taxon>Pseudoxanthomonas</taxon>
    </lineage>
</organism>
<dbReference type="EMBL" id="CP003093">
    <property type="protein sequence ID" value="AER55982.1"/>
    <property type="molecule type" value="Genomic_DNA"/>
</dbReference>
<dbReference type="HOGENOM" id="CLU_108411_0_0_6"/>
<reference evidence="1 2" key="1">
    <citation type="journal article" date="2012" name="J. Bacteriol.">
        <title>Complete Genome Sequence of the BTEX-Degrading Bacterium Pseudoxanthomonas spadix BD-a59.</title>
        <authorList>
            <person name="Lee S.H."/>
            <person name="Jin H.M."/>
            <person name="Lee H.J."/>
            <person name="Kim J.M."/>
            <person name="Jeon C.O."/>
        </authorList>
    </citation>
    <scope>NUCLEOTIDE SEQUENCE [LARGE SCALE GENOMIC DNA]</scope>
    <source>
        <strain evidence="1 2">BD-a59</strain>
    </source>
</reference>
<dbReference type="KEGG" id="psd:DSC_06655"/>
<name>G7URV4_PSEUP</name>
<gene>
    <name evidence="1" type="ordered locus">DSC_06655</name>
</gene>
<accession>G7URV4</accession>
<dbReference type="OrthoDB" id="6002199at2"/>
<dbReference type="Proteomes" id="UP000005870">
    <property type="component" value="Chromosome"/>
</dbReference>